<organism evidence="4 5">
    <name type="scientific">Adonisia turfae CCMR0081</name>
    <dbReference type="NCBI Taxonomy" id="2292702"/>
    <lineage>
        <taxon>Bacteria</taxon>
        <taxon>Bacillati</taxon>
        <taxon>Cyanobacteriota</taxon>
        <taxon>Adonisia</taxon>
        <taxon>Adonisia turfae</taxon>
    </lineage>
</organism>
<evidence type="ECO:0000256" key="2">
    <source>
        <dbReference type="SAM" id="MobiDB-lite"/>
    </source>
</evidence>
<dbReference type="InterPro" id="IPR011990">
    <property type="entry name" value="TPR-like_helical_dom_sf"/>
</dbReference>
<dbReference type="PROSITE" id="PS50005">
    <property type="entry name" value="TPR"/>
    <property type="match status" value="1"/>
</dbReference>
<dbReference type="PANTHER" id="PTHR36761:SF2">
    <property type="entry name" value="ORF03 PROTEIN"/>
    <property type="match status" value="1"/>
</dbReference>
<keyword evidence="3" id="KW-0812">Transmembrane</keyword>
<dbReference type="AlphaFoldDB" id="A0A6M0RFH7"/>
<reference evidence="4 5" key="1">
    <citation type="journal article" date="2020" name="Microb. Ecol.">
        <title>Ecogenomics of the Marine Benthic Filamentous Cyanobacterium Adonisia.</title>
        <authorList>
            <person name="Walter J.M."/>
            <person name="Coutinho F.H."/>
            <person name="Leomil L."/>
            <person name="Hargreaves P.I."/>
            <person name="Campeao M.E."/>
            <person name="Vieira V.V."/>
            <person name="Silva B.S."/>
            <person name="Fistarol G.O."/>
            <person name="Salomon P.S."/>
            <person name="Sawabe T."/>
            <person name="Mino S."/>
            <person name="Hosokawa M."/>
            <person name="Miyashita H."/>
            <person name="Maruyama F."/>
            <person name="van Verk M.C."/>
            <person name="Dutilh B.E."/>
            <person name="Thompson C.C."/>
            <person name="Thompson F.L."/>
        </authorList>
    </citation>
    <scope>NUCLEOTIDE SEQUENCE [LARGE SCALE GENOMIC DNA]</scope>
    <source>
        <strain evidence="4 5">CCMR0081</strain>
    </source>
</reference>
<keyword evidence="5" id="KW-1185">Reference proteome</keyword>
<dbReference type="SUPFAM" id="SSF48452">
    <property type="entry name" value="TPR-like"/>
    <property type="match status" value="1"/>
</dbReference>
<feature type="repeat" description="TPR" evidence="1">
    <location>
        <begin position="9"/>
        <end position="42"/>
    </location>
</feature>
<name>A0A6M0RFH7_9CYAN</name>
<evidence type="ECO:0000256" key="1">
    <source>
        <dbReference type="PROSITE-ProRule" id="PRU00339"/>
    </source>
</evidence>
<keyword evidence="3" id="KW-0472">Membrane</keyword>
<protein>
    <submittedName>
        <fullName evidence="4">Tetratricopeptide repeat protein</fullName>
    </submittedName>
</protein>
<dbReference type="RefSeq" id="WP_163696303.1">
    <property type="nucleotide sequence ID" value="NZ_QXHD01000003.1"/>
</dbReference>
<evidence type="ECO:0000313" key="4">
    <source>
        <dbReference type="EMBL" id="NEZ54660.1"/>
    </source>
</evidence>
<gene>
    <name evidence="4" type="ORF">DXZ20_02915</name>
</gene>
<dbReference type="Proteomes" id="UP000481033">
    <property type="component" value="Unassembled WGS sequence"/>
</dbReference>
<proteinExistence type="predicted"/>
<evidence type="ECO:0000256" key="3">
    <source>
        <dbReference type="SAM" id="Phobius"/>
    </source>
</evidence>
<keyword evidence="3" id="KW-1133">Transmembrane helix</keyword>
<accession>A0A6M0RFH7</accession>
<dbReference type="Pfam" id="PF14559">
    <property type="entry name" value="TPR_19"/>
    <property type="match status" value="1"/>
</dbReference>
<sequence length="168" mass="18804">MPNAANQRAQAAFQLGQQAFERGRYADAVNAFEQGIAEQPSIALDGELKLWLVNALAASDRRQEAIELCGKLALHPDLDVRKQSKRVLYIIQAPKLQAREEWLTKIPDLATLESSEEKPWQPRPPKSRRLKPPPPPLPLSEVNTEDNGFVWFALMGSAIVLGGLWWLS</sequence>
<feature type="region of interest" description="Disordered" evidence="2">
    <location>
        <begin position="113"/>
        <end position="139"/>
    </location>
</feature>
<evidence type="ECO:0000313" key="5">
    <source>
        <dbReference type="Proteomes" id="UP000481033"/>
    </source>
</evidence>
<keyword evidence="1" id="KW-0802">TPR repeat</keyword>
<feature type="transmembrane region" description="Helical" evidence="3">
    <location>
        <begin position="148"/>
        <end position="167"/>
    </location>
</feature>
<dbReference type="EMBL" id="QXHD01000003">
    <property type="protein sequence ID" value="NEZ54660.1"/>
    <property type="molecule type" value="Genomic_DNA"/>
</dbReference>
<dbReference type="InterPro" id="IPR019734">
    <property type="entry name" value="TPR_rpt"/>
</dbReference>
<dbReference type="Gene3D" id="1.25.40.10">
    <property type="entry name" value="Tetratricopeptide repeat domain"/>
    <property type="match status" value="1"/>
</dbReference>
<dbReference type="PANTHER" id="PTHR36761">
    <property type="entry name" value="ORF03 PROTEIN"/>
    <property type="match status" value="1"/>
</dbReference>
<comment type="caution">
    <text evidence="4">The sequence shown here is derived from an EMBL/GenBank/DDBJ whole genome shotgun (WGS) entry which is preliminary data.</text>
</comment>